<organism evidence="1 2">
    <name type="scientific">Paenibacillus dendrobii</name>
    <dbReference type="NCBI Taxonomy" id="2691084"/>
    <lineage>
        <taxon>Bacteria</taxon>
        <taxon>Bacillati</taxon>
        <taxon>Bacillota</taxon>
        <taxon>Bacilli</taxon>
        <taxon>Bacillales</taxon>
        <taxon>Paenibacillaceae</taxon>
        <taxon>Paenibacillus</taxon>
    </lineage>
</organism>
<dbReference type="InterPro" id="IPR044543">
    <property type="entry name" value="YHJQ-like"/>
</dbReference>
<comment type="caution">
    <text evidence="1">The sequence shown here is derived from an EMBL/GenBank/DDBJ whole genome shotgun (WGS) entry which is preliminary data.</text>
</comment>
<dbReference type="RefSeq" id="WP_160498177.1">
    <property type="nucleotide sequence ID" value="NZ_WUBI01000001.1"/>
</dbReference>
<dbReference type="EMBL" id="WUBI01000001">
    <property type="protein sequence ID" value="MWV43454.1"/>
    <property type="molecule type" value="Genomic_DNA"/>
</dbReference>
<protein>
    <submittedName>
        <fullName evidence="1">Four-helix bundle copper-binding protein</fullName>
    </submittedName>
</protein>
<dbReference type="AlphaFoldDB" id="A0A7X3IGD6"/>
<dbReference type="InterPro" id="IPR005560">
    <property type="entry name" value="Csp_YhjQ"/>
</dbReference>
<dbReference type="Gene3D" id="1.20.1270.360">
    <property type="match status" value="1"/>
</dbReference>
<accession>A0A7X3IGD6</accession>
<dbReference type="CDD" id="cd08026">
    <property type="entry name" value="DUF326"/>
    <property type="match status" value="1"/>
</dbReference>
<gene>
    <name evidence="1" type="ORF">GRF59_07390</name>
</gene>
<name>A0A7X3IGD6_9BACL</name>
<dbReference type="Proteomes" id="UP000460318">
    <property type="component" value="Unassembled WGS sequence"/>
</dbReference>
<evidence type="ECO:0000313" key="1">
    <source>
        <dbReference type="EMBL" id="MWV43454.1"/>
    </source>
</evidence>
<keyword evidence="2" id="KW-1185">Reference proteome</keyword>
<evidence type="ECO:0000313" key="2">
    <source>
        <dbReference type="Proteomes" id="UP000460318"/>
    </source>
</evidence>
<dbReference type="PANTHER" id="PTHR37310:SF1">
    <property type="entry name" value="CYTOPLASMIC PROTEIN"/>
    <property type="match status" value="1"/>
</dbReference>
<reference evidence="1 2" key="1">
    <citation type="submission" date="2019-12" db="EMBL/GenBank/DDBJ databases">
        <title>Paenibacillus sp. nov., an endophytic bacterium isolated from the stem of Dendrobium.</title>
        <authorList>
            <person name="Zhao R."/>
        </authorList>
    </citation>
    <scope>NUCLEOTIDE SEQUENCE [LARGE SCALE GENOMIC DNA]</scope>
    <source>
        <strain evidence="1 2">HJL G12</strain>
    </source>
</reference>
<dbReference type="Pfam" id="PF03860">
    <property type="entry name" value="Csp"/>
    <property type="match status" value="1"/>
</dbReference>
<proteinExistence type="predicted"/>
<dbReference type="PANTHER" id="PTHR37310">
    <property type="entry name" value="CYTOPLASMIC PROTEIN-RELATED"/>
    <property type="match status" value="1"/>
</dbReference>
<sequence length="112" mass="12715">MNQDLQYKDCIEACLQCMNACNVCYVSSLKEYELAMLRECIRLDRECADICDFAAQSMIRQSPFVQEICELCVKACEACADECGKHEHQHCKDCAEACRRCADACRHMLTAA</sequence>